<dbReference type="Proteomes" id="UP000807769">
    <property type="component" value="Unassembled WGS sequence"/>
</dbReference>
<dbReference type="PANTHER" id="PTHR16631">
    <property type="entry name" value="GLUCAN 1,3-BETA-GLUCOSIDASE"/>
    <property type="match status" value="1"/>
</dbReference>
<feature type="compositionally biased region" description="Low complexity" evidence="15">
    <location>
        <begin position="33"/>
        <end position="58"/>
    </location>
</feature>
<evidence type="ECO:0000256" key="14">
    <source>
        <dbReference type="ARBA" id="ARBA00043078"/>
    </source>
</evidence>
<comment type="similarity">
    <text evidence="3">Belongs to the glycosyl hydrolase 17 family.</text>
</comment>
<reference evidence="17" key="1">
    <citation type="journal article" date="2020" name="New Phytol.">
        <title>Comparative genomics reveals dynamic genome evolution in host specialist ectomycorrhizal fungi.</title>
        <authorList>
            <person name="Lofgren L.A."/>
            <person name="Nguyen N.H."/>
            <person name="Vilgalys R."/>
            <person name="Ruytinx J."/>
            <person name="Liao H.L."/>
            <person name="Branco S."/>
            <person name="Kuo A."/>
            <person name="LaButti K."/>
            <person name="Lipzen A."/>
            <person name="Andreopoulos W."/>
            <person name="Pangilinan J."/>
            <person name="Riley R."/>
            <person name="Hundley H."/>
            <person name="Na H."/>
            <person name="Barry K."/>
            <person name="Grigoriev I.V."/>
            <person name="Stajich J.E."/>
            <person name="Kennedy P.G."/>
        </authorList>
    </citation>
    <scope>NUCLEOTIDE SEQUENCE</scope>
    <source>
        <strain evidence="17">MN1</strain>
    </source>
</reference>
<accession>A0A9P7JDE6</accession>
<comment type="catalytic activity">
    <reaction evidence="1">
        <text>Hydrolysis of (1-&gt;3)-beta-D-glucosidic linkages in (1-&gt;3)-beta-D-glucans.</text>
        <dbReference type="EC" id="3.2.1.39"/>
    </reaction>
</comment>
<keyword evidence="9" id="KW-0119">Carbohydrate metabolism</keyword>
<evidence type="ECO:0000256" key="2">
    <source>
        <dbReference type="ARBA" id="ARBA00004401"/>
    </source>
</evidence>
<keyword evidence="5" id="KW-1003">Cell membrane</keyword>
<dbReference type="SUPFAM" id="SSF51445">
    <property type="entry name" value="(Trans)glycosidases"/>
    <property type="match status" value="1"/>
</dbReference>
<feature type="chain" id="PRO_5040386816" description="glucan endo-1,3-beta-D-glucosidase" evidence="16">
    <location>
        <begin position="22"/>
        <end position="384"/>
    </location>
</feature>
<dbReference type="GO" id="GO:0009986">
    <property type="term" value="C:cell surface"/>
    <property type="evidence" value="ECO:0007669"/>
    <property type="project" value="TreeGrafter"/>
</dbReference>
<gene>
    <name evidence="17" type="ORF">BJ212DRAFT_1299932</name>
</gene>
<protein>
    <recommendedName>
        <fullName evidence="4">glucan endo-1,3-beta-D-glucosidase</fullName>
        <ecNumber evidence="4">3.2.1.39</ecNumber>
    </recommendedName>
    <alternativeName>
        <fullName evidence="14">Endo-1,3-beta-glucanase btgC</fullName>
    </alternativeName>
    <alternativeName>
        <fullName evidence="13">Laminarinase btgC</fullName>
    </alternativeName>
</protein>
<evidence type="ECO:0000256" key="10">
    <source>
        <dbReference type="ARBA" id="ARBA00023316"/>
    </source>
</evidence>
<dbReference type="EMBL" id="JABBWG010000017">
    <property type="protein sequence ID" value="KAG1816102.1"/>
    <property type="molecule type" value="Genomic_DNA"/>
</dbReference>
<dbReference type="OrthoDB" id="77201at2759"/>
<dbReference type="GO" id="GO:0005886">
    <property type="term" value="C:plasma membrane"/>
    <property type="evidence" value="ECO:0007669"/>
    <property type="project" value="UniProtKB-SubCell"/>
</dbReference>
<evidence type="ECO:0000256" key="15">
    <source>
        <dbReference type="SAM" id="MobiDB-lite"/>
    </source>
</evidence>
<dbReference type="GO" id="GO:0000272">
    <property type="term" value="P:polysaccharide catabolic process"/>
    <property type="evidence" value="ECO:0007669"/>
    <property type="project" value="UniProtKB-KW"/>
</dbReference>
<evidence type="ECO:0000256" key="6">
    <source>
        <dbReference type="ARBA" id="ARBA00022801"/>
    </source>
</evidence>
<evidence type="ECO:0000256" key="5">
    <source>
        <dbReference type="ARBA" id="ARBA00022475"/>
    </source>
</evidence>
<proteinExistence type="inferred from homology"/>
<name>A0A9P7JDE6_9AGAM</name>
<dbReference type="GO" id="GO:0042973">
    <property type="term" value="F:glucan endo-1,3-beta-D-glucosidase activity"/>
    <property type="evidence" value="ECO:0007669"/>
    <property type="project" value="UniProtKB-EC"/>
</dbReference>
<evidence type="ECO:0000313" key="18">
    <source>
        <dbReference type="Proteomes" id="UP000807769"/>
    </source>
</evidence>
<dbReference type="PANTHER" id="PTHR16631:SF17">
    <property type="entry name" value="GLUCAN ENDO-1,3-BETA-GLUCOSIDASE BTGC"/>
    <property type="match status" value="1"/>
</dbReference>
<feature type="signal peptide" evidence="16">
    <location>
        <begin position="1"/>
        <end position="21"/>
    </location>
</feature>
<evidence type="ECO:0000256" key="11">
    <source>
        <dbReference type="ARBA" id="ARBA00023326"/>
    </source>
</evidence>
<comment type="function">
    <text evidence="12">Glucanases play a role in cell expansion during growth, in cell-cell fusion during mating, and in spore release during sporulation. This enzyme may be involved in beta-glucan degradation. Active on laminarin and lichenan.</text>
</comment>
<sequence>MTRTLCTLGFLFFLSLDFVSARHVPRSCHPHSSRSNSNSGTHPSSSVIAVGSAPPAPAPSTNGSSSCFPSAGFIMPSTVPSSTDGWWCSPNTEYAFLGFSYEVTACATIVSPEIRQSLTKLNSDFADIKNTFGSRYVRLYGACDRDGFYDDIVSAAWATGLGVHALIWFGFDGGNQWMARRDSLVSSLTSNPKAKFVTRGVQFGSEPLFDNVLPHSELASQVTSLKSKLLGVGIPVTVSELAYGYQERGGAQDVLNAIDFINIHMLPFFSALATFGAAAWPLVETDMNWFIEHGNGKKMYFDENGWPAVTSPGVQPNSILAQASVANEEGYFSMLDSHCEDLKLGPQGGIGWFAHIYSDEQEPGYGIYDDAGKKKFPFKPRTSC</sequence>
<keyword evidence="7" id="KW-0472">Membrane</keyword>
<evidence type="ECO:0000313" key="17">
    <source>
        <dbReference type="EMBL" id="KAG1816102.1"/>
    </source>
</evidence>
<dbReference type="GO" id="GO:0009277">
    <property type="term" value="C:fungal-type cell wall"/>
    <property type="evidence" value="ECO:0007669"/>
    <property type="project" value="TreeGrafter"/>
</dbReference>
<dbReference type="GO" id="GO:0071555">
    <property type="term" value="P:cell wall organization"/>
    <property type="evidence" value="ECO:0007669"/>
    <property type="project" value="UniProtKB-KW"/>
</dbReference>
<keyword evidence="6 17" id="KW-0378">Hydrolase</keyword>
<evidence type="ECO:0000256" key="1">
    <source>
        <dbReference type="ARBA" id="ARBA00000382"/>
    </source>
</evidence>
<keyword evidence="8" id="KW-0325">Glycoprotein</keyword>
<organism evidence="17 18">
    <name type="scientific">Suillus subaureus</name>
    <dbReference type="NCBI Taxonomy" id="48587"/>
    <lineage>
        <taxon>Eukaryota</taxon>
        <taxon>Fungi</taxon>
        <taxon>Dikarya</taxon>
        <taxon>Basidiomycota</taxon>
        <taxon>Agaricomycotina</taxon>
        <taxon>Agaricomycetes</taxon>
        <taxon>Agaricomycetidae</taxon>
        <taxon>Boletales</taxon>
        <taxon>Suillineae</taxon>
        <taxon>Suillaceae</taxon>
        <taxon>Suillus</taxon>
    </lineage>
</organism>
<evidence type="ECO:0000256" key="8">
    <source>
        <dbReference type="ARBA" id="ARBA00023180"/>
    </source>
</evidence>
<dbReference type="InterPro" id="IPR050732">
    <property type="entry name" value="Beta-glucan_modifiers"/>
</dbReference>
<evidence type="ECO:0000256" key="16">
    <source>
        <dbReference type="SAM" id="SignalP"/>
    </source>
</evidence>
<evidence type="ECO:0000256" key="4">
    <source>
        <dbReference type="ARBA" id="ARBA00012780"/>
    </source>
</evidence>
<comment type="subcellular location">
    <subcellularLocation>
        <location evidence="2">Cell membrane</location>
        <topology evidence="2">Single-pass type II membrane protein</topology>
    </subcellularLocation>
</comment>
<evidence type="ECO:0000256" key="13">
    <source>
        <dbReference type="ARBA" id="ARBA00042373"/>
    </source>
</evidence>
<keyword evidence="16" id="KW-0732">Signal</keyword>
<comment type="caution">
    <text evidence="17">The sequence shown here is derived from an EMBL/GenBank/DDBJ whole genome shotgun (WGS) entry which is preliminary data.</text>
</comment>
<dbReference type="GO" id="GO:0005576">
    <property type="term" value="C:extracellular region"/>
    <property type="evidence" value="ECO:0007669"/>
    <property type="project" value="TreeGrafter"/>
</dbReference>
<keyword evidence="10" id="KW-0961">Cell wall biogenesis/degradation</keyword>
<dbReference type="GeneID" id="64626958"/>
<dbReference type="AlphaFoldDB" id="A0A9P7JDE6"/>
<evidence type="ECO:0000256" key="7">
    <source>
        <dbReference type="ARBA" id="ARBA00023136"/>
    </source>
</evidence>
<feature type="region of interest" description="Disordered" evidence="15">
    <location>
        <begin position="29"/>
        <end position="58"/>
    </location>
</feature>
<dbReference type="RefSeq" id="XP_041192908.1">
    <property type="nucleotide sequence ID" value="XM_041332941.1"/>
</dbReference>
<keyword evidence="11" id="KW-0624">Polysaccharide degradation</keyword>
<evidence type="ECO:0000256" key="3">
    <source>
        <dbReference type="ARBA" id="ARBA00008773"/>
    </source>
</evidence>
<evidence type="ECO:0000256" key="9">
    <source>
        <dbReference type="ARBA" id="ARBA00023277"/>
    </source>
</evidence>
<dbReference type="EC" id="3.2.1.39" evidence="4"/>
<dbReference type="InterPro" id="IPR017853">
    <property type="entry name" value="GH"/>
</dbReference>
<evidence type="ECO:0000256" key="12">
    <source>
        <dbReference type="ARBA" id="ARBA00037649"/>
    </source>
</evidence>
<keyword evidence="18" id="KW-1185">Reference proteome</keyword>